<comment type="caution">
    <text evidence="2">The sequence shown here is derived from an EMBL/GenBank/DDBJ whole genome shotgun (WGS) entry which is preliminary data.</text>
</comment>
<sequence length="179" mass="21122">MKKDRVKQLNIGTSQNDFSVKPYGFCCDIKDYDPRLFVSKEPEVLFPSNGPTEEGPNIKFRIQEHSDIEPPSQRSTQRNARSGLRTRYRSRSGQQVIWSDQTYGRRRQRIPFISRDKKGKLIEPSVELMICKRCRGPLRWYLEDEIAAARDIVMKRRQEIYNAEMEKNIKLAKKKEILE</sequence>
<organism evidence="2 3">
    <name type="scientific">Frieseomelitta varia</name>
    <dbReference type="NCBI Taxonomy" id="561572"/>
    <lineage>
        <taxon>Eukaryota</taxon>
        <taxon>Metazoa</taxon>
        <taxon>Ecdysozoa</taxon>
        <taxon>Arthropoda</taxon>
        <taxon>Hexapoda</taxon>
        <taxon>Insecta</taxon>
        <taxon>Pterygota</taxon>
        <taxon>Neoptera</taxon>
        <taxon>Endopterygota</taxon>
        <taxon>Hymenoptera</taxon>
        <taxon>Apocrita</taxon>
        <taxon>Aculeata</taxon>
        <taxon>Apoidea</taxon>
        <taxon>Anthophila</taxon>
        <taxon>Apidae</taxon>
        <taxon>Frieseomelitta</taxon>
    </lineage>
</organism>
<accession>A0A833S6W0</accession>
<dbReference type="Proteomes" id="UP000655588">
    <property type="component" value="Unassembled WGS sequence"/>
</dbReference>
<proteinExistence type="predicted"/>
<evidence type="ECO:0000256" key="1">
    <source>
        <dbReference type="SAM" id="MobiDB-lite"/>
    </source>
</evidence>
<feature type="region of interest" description="Disordered" evidence="1">
    <location>
        <begin position="63"/>
        <end position="88"/>
    </location>
</feature>
<evidence type="ECO:0000313" key="3">
    <source>
        <dbReference type="Proteomes" id="UP000655588"/>
    </source>
</evidence>
<gene>
    <name evidence="2" type="ORF">E2986_02689</name>
</gene>
<reference evidence="2" key="1">
    <citation type="submission" date="2019-11" db="EMBL/GenBank/DDBJ databases">
        <title>The nuclear and mitochondrial genomes of Frieseomelitta varia - a highly eusocial stingless bee (Meliponini) with a permanently sterile worker caste.</title>
        <authorList>
            <person name="Freitas F.C.P."/>
            <person name="Lourenco A.P."/>
            <person name="Nunes F.M.F."/>
            <person name="Paschoal A.R."/>
            <person name="Abreu F.C.P."/>
            <person name="Barbin F.O."/>
            <person name="Bataglia L."/>
            <person name="Cardoso-Junior C.A.M."/>
            <person name="Cervoni M.S."/>
            <person name="Silva S.R."/>
            <person name="Dalarmi F."/>
            <person name="Del Lama M.A."/>
            <person name="Depintor T.S."/>
            <person name="Ferreira K.M."/>
            <person name="Goria P.S."/>
            <person name="Jaskot M.C."/>
            <person name="Lago D.C."/>
            <person name="Luna-Lucena D."/>
            <person name="Moda L.M."/>
            <person name="Nascimento L."/>
            <person name="Pedrino M."/>
            <person name="Rabico F.O."/>
            <person name="Sanches F.C."/>
            <person name="Santos D.E."/>
            <person name="Santos C.G."/>
            <person name="Vieira J."/>
            <person name="Lopes T.F."/>
            <person name="Barchuk A.R."/>
            <person name="Hartfelder K."/>
            <person name="Simoes Z.L.P."/>
            <person name="Bitondi M.M.G."/>
            <person name="Pinheiro D.G."/>
        </authorList>
    </citation>
    <scope>NUCLEOTIDE SEQUENCE</scope>
    <source>
        <strain evidence="2">USP_RPSP 00005682</strain>
        <tissue evidence="2">Whole individual</tissue>
    </source>
</reference>
<dbReference type="EMBL" id="WNWW01000167">
    <property type="protein sequence ID" value="KAF3429301.1"/>
    <property type="molecule type" value="Genomic_DNA"/>
</dbReference>
<evidence type="ECO:0000313" key="2">
    <source>
        <dbReference type="EMBL" id="KAF3429301.1"/>
    </source>
</evidence>
<keyword evidence="3" id="KW-1185">Reference proteome</keyword>
<protein>
    <submittedName>
        <fullName evidence="2">Uncharacterized protein</fullName>
    </submittedName>
</protein>
<dbReference type="AlphaFoldDB" id="A0A833S6W0"/>
<name>A0A833S6W0_9HYME</name>